<keyword evidence="1" id="KW-0004">4Fe-4S</keyword>
<evidence type="ECO:0000256" key="1">
    <source>
        <dbReference type="ARBA" id="ARBA00022485"/>
    </source>
</evidence>
<keyword evidence="8" id="KW-1185">Reference proteome</keyword>
<dbReference type="InterPro" id="IPR051329">
    <property type="entry name" value="NIR_SIR_4Fe-4S"/>
</dbReference>
<dbReference type="AlphaFoldDB" id="A0A0F7KPE5"/>
<keyword evidence="4 7" id="KW-0560">Oxidoreductase</keyword>
<dbReference type="InterPro" id="IPR006067">
    <property type="entry name" value="NO2/SO3_Rdtase_4Fe4S_dom"/>
</dbReference>
<dbReference type="InterPro" id="IPR045854">
    <property type="entry name" value="NO2/SO3_Rdtase_4Fe4S_sf"/>
</dbReference>
<dbReference type="Pfam" id="PF03460">
    <property type="entry name" value="NIR_SIR_ferr"/>
    <property type="match status" value="2"/>
</dbReference>
<dbReference type="SUPFAM" id="SSF55124">
    <property type="entry name" value="Nitrite/Sulfite reductase N-terminal domain-like"/>
    <property type="match status" value="2"/>
</dbReference>
<keyword evidence="3" id="KW-0479">Metal-binding</keyword>
<dbReference type="InterPro" id="IPR036136">
    <property type="entry name" value="Nit/Sulf_reduc_fer-like_dom_sf"/>
</dbReference>
<organism evidence="7 8">
    <name type="scientific">Croceibacterium atlanticum</name>
    <dbReference type="NCBI Taxonomy" id="1267766"/>
    <lineage>
        <taxon>Bacteria</taxon>
        <taxon>Pseudomonadati</taxon>
        <taxon>Pseudomonadota</taxon>
        <taxon>Alphaproteobacteria</taxon>
        <taxon>Sphingomonadales</taxon>
        <taxon>Erythrobacteraceae</taxon>
        <taxon>Croceibacterium</taxon>
    </lineage>
</organism>
<dbReference type="GO" id="GO:0050311">
    <property type="term" value="F:sulfite reductase (ferredoxin) activity"/>
    <property type="evidence" value="ECO:0007669"/>
    <property type="project" value="UniProtKB-EC"/>
</dbReference>
<dbReference type="PATRIC" id="fig|1267766.3.peg.1334"/>
<keyword evidence="2" id="KW-0349">Heme</keyword>
<dbReference type="PANTHER" id="PTHR32439:SF9">
    <property type="entry name" value="BLR3264 PROTEIN"/>
    <property type="match status" value="1"/>
</dbReference>
<evidence type="ECO:0000256" key="6">
    <source>
        <dbReference type="ARBA" id="ARBA00023014"/>
    </source>
</evidence>
<dbReference type="Pfam" id="PF01077">
    <property type="entry name" value="NIR_SIR"/>
    <property type="match status" value="2"/>
</dbReference>
<evidence type="ECO:0000256" key="3">
    <source>
        <dbReference type="ARBA" id="ARBA00022723"/>
    </source>
</evidence>
<dbReference type="Gene3D" id="3.90.480.20">
    <property type="match status" value="1"/>
</dbReference>
<dbReference type="GO" id="GO:0020037">
    <property type="term" value="F:heme binding"/>
    <property type="evidence" value="ECO:0007669"/>
    <property type="project" value="InterPro"/>
</dbReference>
<dbReference type="EC" id="1.8.7.1" evidence="7"/>
<keyword evidence="6" id="KW-0411">Iron-sulfur</keyword>
<dbReference type="OrthoDB" id="9803707at2"/>
<dbReference type="InterPro" id="IPR005117">
    <property type="entry name" value="NiRdtase/SiRdtase_haem-b_fer"/>
</dbReference>
<dbReference type="EMBL" id="CP011452">
    <property type="protein sequence ID" value="AKH42368.1"/>
    <property type="molecule type" value="Genomic_DNA"/>
</dbReference>
<protein>
    <submittedName>
        <fullName evidence="7">Sulfite reductase</fullName>
        <ecNumber evidence="7">1.8.7.1</ecNumber>
    </submittedName>
</protein>
<dbReference type="STRING" id="1267766.WYH_01326"/>
<evidence type="ECO:0000256" key="4">
    <source>
        <dbReference type="ARBA" id="ARBA00023002"/>
    </source>
</evidence>
<dbReference type="PANTHER" id="PTHR32439">
    <property type="entry name" value="FERREDOXIN--NITRITE REDUCTASE, CHLOROPLASTIC"/>
    <property type="match status" value="1"/>
</dbReference>
<dbReference type="Gene3D" id="3.30.413.10">
    <property type="entry name" value="Sulfite Reductase Hemoprotein, domain 1"/>
    <property type="match status" value="2"/>
</dbReference>
<dbReference type="GO" id="GO:0051539">
    <property type="term" value="F:4 iron, 4 sulfur cluster binding"/>
    <property type="evidence" value="ECO:0007669"/>
    <property type="project" value="UniProtKB-KW"/>
</dbReference>
<name>A0A0F7KPE5_9SPHN</name>
<dbReference type="Proteomes" id="UP000034392">
    <property type="component" value="Chromosome"/>
</dbReference>
<sequence length="544" mass="60965">MYRYDQYDQAMVDTRVEEFRDQTNRRLNGKLTEDQFKPLRLQNGLYLQLHAYMLRVAVPYGTLSSAQMHALADIADKYDRGYGHFTTRQNIQYNWIKLEDAPDILADLAKVEMHAIQTSGNCIRNISSDHYAGAAADELIDPRPYAELLRQWSSFHPEFLALPRKFKICVIASDTDRAAMKLHDIGIRMVRNDAGEIGCAFYVGGGMGRTPMIAPLIRDFVPLDQLITYSEACLRVYNRYGRRDNKYKARIKILVHELGKDEYARQVEEEFQHLLNQGIEPPLAELERIKTYFQDPAFDADASDDLDLSDPAFAAWVENNTHAHKQRGYVSATISLKPVGGIPGDATAEQMHVMAQLAKDYSFDECRVTHAQNIVLPHVKKADLPALWQQLAEHGLASPNLDTIEDIIACPGLDYCSLANARSIPVAQKISRRFAESGKSGALGELKLKISGCINACGHHHAGHIGILGVDRKGKENYQLLLGGCEGDDTSLGKITGPGFDEDGIVQAVETAADVYLREKQEGERFLDTYRRVGMEPFKEALYG</sequence>
<gene>
    <name evidence="7" type="primary">sir</name>
    <name evidence="7" type="ORF">WYH_01326</name>
</gene>
<reference evidence="7" key="1">
    <citation type="submission" date="2015-05" db="EMBL/GenBank/DDBJ databases">
        <title>The complete genome of Altererythrobacter atlanticus strain 26DY36.</title>
        <authorList>
            <person name="Wu Y.-H."/>
            <person name="Cheng H."/>
            <person name="Wu X.-W."/>
        </authorList>
    </citation>
    <scope>NUCLEOTIDE SEQUENCE [LARGE SCALE GENOMIC DNA]</scope>
    <source>
        <strain evidence="7">26DY36</strain>
    </source>
</reference>
<accession>A0A0F7KPE5</accession>
<evidence type="ECO:0000256" key="5">
    <source>
        <dbReference type="ARBA" id="ARBA00023004"/>
    </source>
</evidence>
<evidence type="ECO:0000313" key="7">
    <source>
        <dbReference type="EMBL" id="AKH42368.1"/>
    </source>
</evidence>
<dbReference type="RefSeq" id="WP_046903198.1">
    <property type="nucleotide sequence ID" value="NZ_CP011452.2"/>
</dbReference>
<keyword evidence="5" id="KW-0408">Iron</keyword>
<proteinExistence type="predicted"/>
<dbReference type="KEGG" id="aay:WYH_01326"/>
<evidence type="ECO:0000313" key="8">
    <source>
        <dbReference type="Proteomes" id="UP000034392"/>
    </source>
</evidence>
<dbReference type="SUPFAM" id="SSF56014">
    <property type="entry name" value="Nitrite and sulphite reductase 4Fe-4S domain-like"/>
    <property type="match status" value="2"/>
</dbReference>
<evidence type="ECO:0000256" key="2">
    <source>
        <dbReference type="ARBA" id="ARBA00022617"/>
    </source>
</evidence>
<dbReference type="GO" id="GO:0046872">
    <property type="term" value="F:metal ion binding"/>
    <property type="evidence" value="ECO:0007669"/>
    <property type="project" value="UniProtKB-KW"/>
</dbReference>
<dbReference type="Gene3D" id="3.90.480.10">
    <property type="entry name" value="Sulfite Reductase Hemoprotein,Domain 2"/>
    <property type="match status" value="1"/>
</dbReference>